<evidence type="ECO:0000256" key="1">
    <source>
        <dbReference type="SAM" id="MobiDB-lite"/>
    </source>
</evidence>
<dbReference type="AlphaFoldDB" id="A0A3P1CXS8"/>
<dbReference type="EMBL" id="RQJP01000001">
    <property type="protein sequence ID" value="RRB18029.1"/>
    <property type="molecule type" value="Genomic_DNA"/>
</dbReference>
<feature type="region of interest" description="Disordered" evidence="1">
    <location>
        <begin position="55"/>
        <end position="76"/>
    </location>
</feature>
<dbReference type="Proteomes" id="UP000274271">
    <property type="component" value="Unassembled WGS sequence"/>
</dbReference>
<accession>A0A3P1CXS8</accession>
<organism evidence="2 3">
    <name type="scientific">Larkinella knui</name>
    <dbReference type="NCBI Taxonomy" id="2025310"/>
    <lineage>
        <taxon>Bacteria</taxon>
        <taxon>Pseudomonadati</taxon>
        <taxon>Bacteroidota</taxon>
        <taxon>Cytophagia</taxon>
        <taxon>Cytophagales</taxon>
        <taxon>Spirosomataceae</taxon>
        <taxon>Larkinella</taxon>
    </lineage>
</organism>
<name>A0A3P1CXS8_9BACT</name>
<reference evidence="2 3" key="1">
    <citation type="submission" date="2018-11" db="EMBL/GenBank/DDBJ databases">
        <authorList>
            <person name="Zhou Z."/>
            <person name="Wang G."/>
        </authorList>
    </citation>
    <scope>NUCLEOTIDE SEQUENCE [LARGE SCALE GENOMIC DNA]</scope>
    <source>
        <strain evidence="2 3">KCTC42998</strain>
    </source>
</reference>
<protein>
    <submittedName>
        <fullName evidence="2">Uncharacterized protein</fullName>
    </submittedName>
</protein>
<dbReference type="RefSeq" id="WP_124905216.1">
    <property type="nucleotide sequence ID" value="NZ_RQJP01000001.1"/>
</dbReference>
<gene>
    <name evidence="2" type="ORF">EHT87_07080</name>
</gene>
<proteinExistence type="predicted"/>
<evidence type="ECO:0000313" key="2">
    <source>
        <dbReference type="EMBL" id="RRB18029.1"/>
    </source>
</evidence>
<comment type="caution">
    <text evidence="2">The sequence shown here is derived from an EMBL/GenBank/DDBJ whole genome shotgun (WGS) entry which is preliminary data.</text>
</comment>
<keyword evidence="3" id="KW-1185">Reference proteome</keyword>
<dbReference type="OrthoDB" id="965494at2"/>
<sequence length="76" mass="8923">MSVTELKEQMHRQIDLLNDENDIEDLSATIDFFFNSREIHFDSNHPDFVAQLENSLENANKQPGISTGELREKRRF</sequence>
<feature type="compositionally biased region" description="Polar residues" evidence="1">
    <location>
        <begin position="55"/>
        <end position="65"/>
    </location>
</feature>
<evidence type="ECO:0000313" key="3">
    <source>
        <dbReference type="Proteomes" id="UP000274271"/>
    </source>
</evidence>